<dbReference type="OrthoDB" id="6755574at2759"/>
<evidence type="ECO:0000256" key="2">
    <source>
        <dbReference type="ARBA" id="ARBA00022670"/>
    </source>
</evidence>
<dbReference type="Proteomes" id="UP000410492">
    <property type="component" value="Unassembled WGS sequence"/>
</dbReference>
<name>A0A653D465_CALMS</name>
<dbReference type="PRINTS" id="PR00722">
    <property type="entry name" value="CHYMOTRYPSIN"/>
</dbReference>
<keyword evidence="3" id="KW-0378">Hydrolase</keyword>
<dbReference type="CDD" id="cd00190">
    <property type="entry name" value="Tryp_SPc"/>
    <property type="match status" value="1"/>
</dbReference>
<evidence type="ECO:0000256" key="1">
    <source>
        <dbReference type="ARBA" id="ARBA00007664"/>
    </source>
</evidence>
<dbReference type="PANTHER" id="PTHR24276">
    <property type="entry name" value="POLYSERASE-RELATED"/>
    <property type="match status" value="1"/>
</dbReference>
<dbReference type="InterPro" id="IPR001314">
    <property type="entry name" value="Peptidase_S1A"/>
</dbReference>
<dbReference type="GO" id="GO:0004252">
    <property type="term" value="F:serine-type endopeptidase activity"/>
    <property type="evidence" value="ECO:0007669"/>
    <property type="project" value="InterPro"/>
</dbReference>
<evidence type="ECO:0000256" key="7">
    <source>
        <dbReference type="SAM" id="SignalP"/>
    </source>
</evidence>
<gene>
    <name evidence="9" type="ORF">CALMAC_LOCUS14293</name>
</gene>
<feature type="domain" description="Peptidase S1" evidence="8">
    <location>
        <begin position="27"/>
        <end position="239"/>
    </location>
</feature>
<dbReference type="InterPro" id="IPR018114">
    <property type="entry name" value="TRYPSIN_HIS"/>
</dbReference>
<dbReference type="InterPro" id="IPR050430">
    <property type="entry name" value="Peptidase_S1"/>
</dbReference>
<dbReference type="Gene3D" id="2.40.10.10">
    <property type="entry name" value="Trypsin-like serine proteases"/>
    <property type="match status" value="1"/>
</dbReference>
<dbReference type="InterPro" id="IPR001254">
    <property type="entry name" value="Trypsin_dom"/>
</dbReference>
<dbReference type="GO" id="GO:0006508">
    <property type="term" value="P:proteolysis"/>
    <property type="evidence" value="ECO:0007669"/>
    <property type="project" value="UniProtKB-KW"/>
</dbReference>
<dbReference type="InterPro" id="IPR043504">
    <property type="entry name" value="Peptidase_S1_PA_chymotrypsin"/>
</dbReference>
<feature type="chain" id="PRO_5024925879" description="Peptidase S1 domain-containing protein" evidence="7">
    <location>
        <begin position="21"/>
        <end position="387"/>
    </location>
</feature>
<dbReference type="AlphaFoldDB" id="A0A653D465"/>
<organism evidence="9 10">
    <name type="scientific">Callosobruchus maculatus</name>
    <name type="common">Southern cowpea weevil</name>
    <name type="synonym">Pulse bruchid</name>
    <dbReference type="NCBI Taxonomy" id="64391"/>
    <lineage>
        <taxon>Eukaryota</taxon>
        <taxon>Metazoa</taxon>
        <taxon>Ecdysozoa</taxon>
        <taxon>Arthropoda</taxon>
        <taxon>Hexapoda</taxon>
        <taxon>Insecta</taxon>
        <taxon>Pterygota</taxon>
        <taxon>Neoptera</taxon>
        <taxon>Endopterygota</taxon>
        <taxon>Coleoptera</taxon>
        <taxon>Polyphaga</taxon>
        <taxon>Cucujiformia</taxon>
        <taxon>Chrysomeloidea</taxon>
        <taxon>Chrysomelidae</taxon>
        <taxon>Bruchinae</taxon>
        <taxon>Bruchini</taxon>
        <taxon>Callosobruchus</taxon>
    </lineage>
</organism>
<reference evidence="9 10" key="1">
    <citation type="submission" date="2019-01" db="EMBL/GenBank/DDBJ databases">
        <authorList>
            <person name="Sayadi A."/>
        </authorList>
    </citation>
    <scope>NUCLEOTIDE SEQUENCE [LARGE SCALE GENOMIC DNA]</scope>
</reference>
<dbReference type="Pfam" id="PF00089">
    <property type="entry name" value="Trypsin"/>
    <property type="match status" value="1"/>
</dbReference>
<feature type="region of interest" description="Disordered" evidence="6">
    <location>
        <begin position="310"/>
        <end position="333"/>
    </location>
</feature>
<protein>
    <recommendedName>
        <fullName evidence="8">Peptidase S1 domain-containing protein</fullName>
    </recommendedName>
</protein>
<feature type="signal peptide" evidence="7">
    <location>
        <begin position="1"/>
        <end position="20"/>
    </location>
</feature>
<sequence>MTYYKVIIGILLQLPFLTYGVDTDERVIGGTECGPNDHPNSTVMLSIHFPQAYCSGSIISPYHILTAAHCSSSKPISAYLGVPRRDRFRINTETYDIYRVVERRLHPKYNRKTFEYDIAVFEVHPRIPVESSDPLYLPTLPKSPMSGSPDEWPDCLKDSFMMGWGQTIAQVNDTDDGKLMCARSPIMSPGDCQSHYKETPVKDHICVSHSADKHACLGDSGGPIICNGQLVGVISFGGCNSGAVCKWGSKQRKGSSIRCGHGFSIPLHHRFCLNCVNYVQCRYVPFHCAFPKFCKKGGLCPGYQGIAGPPNGRRRRRRSVATPAPGDATSNGDIKFGQFPTVGIRTDLNYDFITGVINERDAAELTLRIHIPCLIFCTIITTWGFNI</sequence>
<comment type="similarity">
    <text evidence="1">Belongs to the peptidase S1 family.</text>
</comment>
<evidence type="ECO:0000256" key="6">
    <source>
        <dbReference type="SAM" id="MobiDB-lite"/>
    </source>
</evidence>
<keyword evidence="5" id="KW-1015">Disulfide bond</keyword>
<evidence type="ECO:0000313" key="10">
    <source>
        <dbReference type="Proteomes" id="UP000410492"/>
    </source>
</evidence>
<dbReference type="InterPro" id="IPR009003">
    <property type="entry name" value="Peptidase_S1_PA"/>
</dbReference>
<dbReference type="PROSITE" id="PS50240">
    <property type="entry name" value="TRYPSIN_DOM"/>
    <property type="match status" value="1"/>
</dbReference>
<dbReference type="SUPFAM" id="SSF50494">
    <property type="entry name" value="Trypsin-like serine proteases"/>
    <property type="match status" value="1"/>
</dbReference>
<keyword evidence="7" id="KW-0732">Signal</keyword>
<keyword evidence="4" id="KW-0720">Serine protease</keyword>
<accession>A0A653D465</accession>
<keyword evidence="10" id="KW-1185">Reference proteome</keyword>
<dbReference type="SMART" id="SM00020">
    <property type="entry name" value="Tryp_SPc"/>
    <property type="match status" value="1"/>
</dbReference>
<evidence type="ECO:0000256" key="3">
    <source>
        <dbReference type="ARBA" id="ARBA00022801"/>
    </source>
</evidence>
<evidence type="ECO:0000256" key="4">
    <source>
        <dbReference type="ARBA" id="ARBA00022825"/>
    </source>
</evidence>
<dbReference type="PANTHER" id="PTHR24276:SF96">
    <property type="entry name" value="PEPTIDASE S1 DOMAIN-CONTAINING PROTEIN"/>
    <property type="match status" value="1"/>
</dbReference>
<evidence type="ECO:0000313" key="9">
    <source>
        <dbReference type="EMBL" id="VEN54969.1"/>
    </source>
</evidence>
<dbReference type="EMBL" id="CAACVG010010085">
    <property type="protein sequence ID" value="VEN54969.1"/>
    <property type="molecule type" value="Genomic_DNA"/>
</dbReference>
<evidence type="ECO:0000256" key="5">
    <source>
        <dbReference type="ARBA" id="ARBA00023157"/>
    </source>
</evidence>
<dbReference type="PROSITE" id="PS00134">
    <property type="entry name" value="TRYPSIN_HIS"/>
    <property type="match status" value="1"/>
</dbReference>
<evidence type="ECO:0000259" key="8">
    <source>
        <dbReference type="PROSITE" id="PS50240"/>
    </source>
</evidence>
<keyword evidence="2" id="KW-0645">Protease</keyword>
<proteinExistence type="inferred from homology"/>